<proteinExistence type="predicted"/>
<accession>A0AAE1P0X4</accession>
<dbReference type="EMBL" id="JAWZYT010003111">
    <property type="protein sequence ID" value="KAK4300120.1"/>
    <property type="molecule type" value="Genomic_DNA"/>
</dbReference>
<sequence>MRGHEGLIDTSGEDSRDRVHPAQVDKGHGESHGQLRWYLEKQHETGDRDSCCEDRLAGVFIEFQFL</sequence>
<evidence type="ECO:0000313" key="2">
    <source>
        <dbReference type="EMBL" id="KAK4300120.1"/>
    </source>
</evidence>
<dbReference type="Proteomes" id="UP001292094">
    <property type="component" value="Unassembled WGS sequence"/>
</dbReference>
<protein>
    <submittedName>
        <fullName evidence="2">Uncharacterized protein</fullName>
    </submittedName>
</protein>
<comment type="caution">
    <text evidence="2">The sequence shown here is derived from an EMBL/GenBank/DDBJ whole genome shotgun (WGS) entry which is preliminary data.</text>
</comment>
<evidence type="ECO:0000313" key="3">
    <source>
        <dbReference type="Proteomes" id="UP001292094"/>
    </source>
</evidence>
<dbReference type="AlphaFoldDB" id="A0AAE1P0X4"/>
<gene>
    <name evidence="2" type="ORF">Pmani_027652</name>
</gene>
<keyword evidence="3" id="KW-1185">Reference proteome</keyword>
<reference evidence="2" key="1">
    <citation type="submission" date="2023-11" db="EMBL/GenBank/DDBJ databases">
        <title>Genome assemblies of two species of porcelain crab, Petrolisthes cinctipes and Petrolisthes manimaculis (Anomura: Porcellanidae).</title>
        <authorList>
            <person name="Angst P."/>
        </authorList>
    </citation>
    <scope>NUCLEOTIDE SEQUENCE</scope>
    <source>
        <strain evidence="2">PB745_02</strain>
        <tissue evidence="2">Gill</tissue>
    </source>
</reference>
<name>A0AAE1P0X4_9EUCA</name>
<feature type="region of interest" description="Disordered" evidence="1">
    <location>
        <begin position="1"/>
        <end position="38"/>
    </location>
</feature>
<organism evidence="2 3">
    <name type="scientific">Petrolisthes manimaculis</name>
    <dbReference type="NCBI Taxonomy" id="1843537"/>
    <lineage>
        <taxon>Eukaryota</taxon>
        <taxon>Metazoa</taxon>
        <taxon>Ecdysozoa</taxon>
        <taxon>Arthropoda</taxon>
        <taxon>Crustacea</taxon>
        <taxon>Multicrustacea</taxon>
        <taxon>Malacostraca</taxon>
        <taxon>Eumalacostraca</taxon>
        <taxon>Eucarida</taxon>
        <taxon>Decapoda</taxon>
        <taxon>Pleocyemata</taxon>
        <taxon>Anomura</taxon>
        <taxon>Galatheoidea</taxon>
        <taxon>Porcellanidae</taxon>
        <taxon>Petrolisthes</taxon>
    </lineage>
</organism>
<evidence type="ECO:0000256" key="1">
    <source>
        <dbReference type="SAM" id="MobiDB-lite"/>
    </source>
</evidence>